<dbReference type="Gene3D" id="1.25.10.10">
    <property type="entry name" value="Leucine-rich Repeat Variant"/>
    <property type="match status" value="1"/>
</dbReference>
<name>A0A8J3IDX3_9CHLR</name>
<dbReference type="EMBL" id="BNJF01000005">
    <property type="protein sequence ID" value="GHO49539.1"/>
    <property type="molecule type" value="Genomic_DNA"/>
</dbReference>
<comment type="caution">
    <text evidence="1">The sequence shown here is derived from an EMBL/GenBank/DDBJ whole genome shotgun (WGS) entry which is preliminary data.</text>
</comment>
<organism evidence="1 2">
    <name type="scientific">Ktedonospora formicarum</name>
    <dbReference type="NCBI Taxonomy" id="2778364"/>
    <lineage>
        <taxon>Bacteria</taxon>
        <taxon>Bacillati</taxon>
        <taxon>Chloroflexota</taxon>
        <taxon>Ktedonobacteria</taxon>
        <taxon>Ktedonobacterales</taxon>
        <taxon>Ktedonobacteraceae</taxon>
        <taxon>Ktedonospora</taxon>
    </lineage>
</organism>
<evidence type="ECO:0000313" key="2">
    <source>
        <dbReference type="Proteomes" id="UP000612362"/>
    </source>
</evidence>
<dbReference type="InterPro" id="IPR011989">
    <property type="entry name" value="ARM-like"/>
</dbReference>
<accession>A0A8J3IDX3</accession>
<reference evidence="1" key="1">
    <citation type="submission" date="2020-10" db="EMBL/GenBank/DDBJ databases">
        <title>Taxonomic study of unclassified bacteria belonging to the class Ktedonobacteria.</title>
        <authorList>
            <person name="Yabe S."/>
            <person name="Wang C.M."/>
            <person name="Zheng Y."/>
            <person name="Sakai Y."/>
            <person name="Cavaletti L."/>
            <person name="Monciardini P."/>
            <person name="Donadio S."/>
        </authorList>
    </citation>
    <scope>NUCLEOTIDE SEQUENCE</scope>
    <source>
        <strain evidence="1">SOSP1-1</strain>
    </source>
</reference>
<proteinExistence type="predicted"/>
<dbReference type="InterPro" id="IPR016024">
    <property type="entry name" value="ARM-type_fold"/>
</dbReference>
<keyword evidence="2" id="KW-1185">Reference proteome</keyword>
<dbReference type="Proteomes" id="UP000612362">
    <property type="component" value="Unassembled WGS sequence"/>
</dbReference>
<evidence type="ECO:0000313" key="1">
    <source>
        <dbReference type="EMBL" id="GHO49539.1"/>
    </source>
</evidence>
<sequence length="238" mass="26490">MFEGLDDVPWSELYHAYGKASDVPTWLRQVASENEEEQQNGISMLWSNLIHQGSTYLATAYAVPYLLELLADPGVKVKVNIAGLLADVALCWPYEAEKRSGNTASSLYLPPHIPFKDAREEVGKDLTIFVGLLDDEAVEVRMRATYILKLITSPSEELHNLLLLKAKQESDPLARANLVRTLGALSRIGTTDWQAIWSMAQANNDPLLTFCAALTLPRLAREQTPQEAIQLLATVMFH</sequence>
<dbReference type="SUPFAM" id="SSF48371">
    <property type="entry name" value="ARM repeat"/>
    <property type="match status" value="1"/>
</dbReference>
<dbReference type="AlphaFoldDB" id="A0A8J3IDX3"/>
<dbReference type="RefSeq" id="WP_220198653.1">
    <property type="nucleotide sequence ID" value="NZ_BNJF01000005.1"/>
</dbReference>
<protein>
    <submittedName>
        <fullName evidence="1">Uncharacterized protein</fullName>
    </submittedName>
</protein>
<gene>
    <name evidence="1" type="ORF">KSX_77020</name>
</gene>